<protein>
    <submittedName>
        <fullName evidence="3">SseB family protein</fullName>
    </submittedName>
</protein>
<dbReference type="OrthoDB" id="7831317at2"/>
<dbReference type="Pfam" id="PF07179">
    <property type="entry name" value="SseB"/>
    <property type="match status" value="1"/>
</dbReference>
<proteinExistence type="predicted"/>
<keyword evidence="4" id="KW-1185">Reference proteome</keyword>
<dbReference type="EMBL" id="SNAA01000020">
    <property type="protein sequence ID" value="TDL75997.1"/>
    <property type="molecule type" value="Genomic_DNA"/>
</dbReference>
<dbReference type="AlphaFoldDB" id="A0A4R6A0T5"/>
<dbReference type="RefSeq" id="WP_133397891.1">
    <property type="nucleotide sequence ID" value="NZ_SNAA01000020.1"/>
</dbReference>
<feature type="region of interest" description="Disordered" evidence="1">
    <location>
        <begin position="238"/>
        <end position="260"/>
    </location>
</feature>
<name>A0A4R6A0T5_9RHOB</name>
<sequence length="260" mass="27321">MTPLDRAHAAMEAAPQDDAARLAFYERVADAELFVLLTAEPEGAEVAPQVFETSQGRFVLGFDRVERLAEFAAAGAPYVTLSGRMLAGMLAGQGTGLALNPSVAPSETLLTPEALGWLAETLSGAPDEIEAWPVELFPPGELPERFLSALDAKLATATGLARMAYLVRARYEGGAQGHLLVFVDPARGAEGALSSAMREALVFSGLEAASVDVGFTPSSAPIAARLARAGLRFDLPRFEPARDAAPAPPGSDPDRPPKLR</sequence>
<dbReference type="InterPro" id="IPR009839">
    <property type="entry name" value="SseB_N"/>
</dbReference>
<reference evidence="3 4" key="1">
    <citation type="submission" date="2019-03" db="EMBL/GenBank/DDBJ databases">
        <title>Primorskyibacter sp. SS33 isolated from sediments.</title>
        <authorList>
            <person name="Xunke S."/>
        </authorList>
    </citation>
    <scope>NUCLEOTIDE SEQUENCE [LARGE SCALE GENOMIC DNA]</scope>
    <source>
        <strain evidence="3 4">SS33</strain>
    </source>
</reference>
<feature type="domain" description="SseB protein N-terminal" evidence="2">
    <location>
        <begin position="9"/>
        <end position="115"/>
    </location>
</feature>
<evidence type="ECO:0000256" key="1">
    <source>
        <dbReference type="SAM" id="MobiDB-lite"/>
    </source>
</evidence>
<dbReference type="Proteomes" id="UP000295701">
    <property type="component" value="Unassembled WGS sequence"/>
</dbReference>
<organism evidence="3 4">
    <name type="scientific">Palleronia sediminis</name>
    <dbReference type="NCBI Taxonomy" id="2547833"/>
    <lineage>
        <taxon>Bacteria</taxon>
        <taxon>Pseudomonadati</taxon>
        <taxon>Pseudomonadota</taxon>
        <taxon>Alphaproteobacteria</taxon>
        <taxon>Rhodobacterales</taxon>
        <taxon>Roseobacteraceae</taxon>
        <taxon>Palleronia</taxon>
    </lineage>
</organism>
<gene>
    <name evidence="3" type="ORF">E2L08_14880</name>
</gene>
<evidence type="ECO:0000313" key="3">
    <source>
        <dbReference type="EMBL" id="TDL75997.1"/>
    </source>
</evidence>
<evidence type="ECO:0000259" key="2">
    <source>
        <dbReference type="Pfam" id="PF07179"/>
    </source>
</evidence>
<comment type="caution">
    <text evidence="3">The sequence shown here is derived from an EMBL/GenBank/DDBJ whole genome shotgun (WGS) entry which is preliminary data.</text>
</comment>
<accession>A0A4R6A0T5</accession>
<evidence type="ECO:0000313" key="4">
    <source>
        <dbReference type="Proteomes" id="UP000295701"/>
    </source>
</evidence>